<comment type="subcellular location">
    <subcellularLocation>
        <location evidence="1 7">Cell membrane</location>
        <topology evidence="1 7">Multi-pass membrane protein</topology>
    </subcellularLocation>
</comment>
<keyword evidence="4 7" id="KW-0812">Transmembrane</keyword>
<evidence type="ECO:0000256" key="6">
    <source>
        <dbReference type="ARBA" id="ARBA00023136"/>
    </source>
</evidence>
<dbReference type="InterPro" id="IPR010065">
    <property type="entry name" value="AA_ABC_transptr_permease_3TM"/>
</dbReference>
<evidence type="ECO:0000313" key="9">
    <source>
        <dbReference type="EMBL" id="MBP0727097.1"/>
    </source>
</evidence>
<evidence type="ECO:0000256" key="2">
    <source>
        <dbReference type="ARBA" id="ARBA00022448"/>
    </source>
</evidence>
<keyword evidence="3" id="KW-1003">Cell membrane</keyword>
<comment type="similarity">
    <text evidence="7">Belongs to the binding-protein-dependent transport system permease family.</text>
</comment>
<dbReference type="SUPFAM" id="SSF161098">
    <property type="entry name" value="MetI-like"/>
    <property type="match status" value="1"/>
</dbReference>
<dbReference type="RefSeq" id="WP_209407445.1">
    <property type="nucleotide sequence ID" value="NZ_JAGIYQ010000018.1"/>
</dbReference>
<feature type="transmembrane region" description="Helical" evidence="7">
    <location>
        <begin position="186"/>
        <end position="204"/>
    </location>
</feature>
<dbReference type="CDD" id="cd06261">
    <property type="entry name" value="TM_PBP2"/>
    <property type="match status" value="1"/>
</dbReference>
<dbReference type="EMBL" id="JAGIYQ010000018">
    <property type="protein sequence ID" value="MBP0727097.1"/>
    <property type="molecule type" value="Genomic_DNA"/>
</dbReference>
<gene>
    <name evidence="9" type="ORF">J5Y03_18210</name>
</gene>
<reference evidence="9" key="1">
    <citation type="submission" date="2021-04" db="EMBL/GenBank/DDBJ databases">
        <title>Genome seq and assembly of Bacillus sp.</title>
        <authorList>
            <person name="Chhetri G."/>
        </authorList>
    </citation>
    <scope>NUCLEOTIDE SEQUENCE</scope>
    <source>
        <strain evidence="9">RG28</strain>
    </source>
</reference>
<evidence type="ECO:0000256" key="1">
    <source>
        <dbReference type="ARBA" id="ARBA00004651"/>
    </source>
</evidence>
<dbReference type="Proteomes" id="UP000682134">
    <property type="component" value="Unassembled WGS sequence"/>
</dbReference>
<feature type="domain" description="ABC transmembrane type-1" evidence="8">
    <location>
        <begin position="17"/>
        <end position="204"/>
    </location>
</feature>
<feature type="transmembrane region" description="Helical" evidence="7">
    <location>
        <begin position="20"/>
        <end position="41"/>
    </location>
</feature>
<dbReference type="PANTHER" id="PTHR30614">
    <property type="entry name" value="MEMBRANE COMPONENT OF AMINO ACID ABC TRANSPORTER"/>
    <property type="match status" value="1"/>
</dbReference>
<evidence type="ECO:0000259" key="8">
    <source>
        <dbReference type="PROSITE" id="PS50928"/>
    </source>
</evidence>
<dbReference type="InterPro" id="IPR000515">
    <property type="entry name" value="MetI-like"/>
</dbReference>
<dbReference type="PANTHER" id="PTHR30614:SF46">
    <property type="entry name" value="ABC TRANSPORTER MEMBRANE SPANNING PERMEASE-GLUTAMINE TRANSPORT"/>
    <property type="match status" value="1"/>
</dbReference>
<dbReference type="GO" id="GO:0043190">
    <property type="term" value="C:ATP-binding cassette (ABC) transporter complex"/>
    <property type="evidence" value="ECO:0007669"/>
    <property type="project" value="InterPro"/>
</dbReference>
<evidence type="ECO:0000256" key="3">
    <source>
        <dbReference type="ARBA" id="ARBA00022475"/>
    </source>
</evidence>
<name>A0A940SIA9_9BACI</name>
<evidence type="ECO:0000256" key="4">
    <source>
        <dbReference type="ARBA" id="ARBA00022692"/>
    </source>
</evidence>
<keyword evidence="5 7" id="KW-1133">Transmembrane helix</keyword>
<protein>
    <submittedName>
        <fullName evidence="9">Amino acid ABC transporter permease</fullName>
    </submittedName>
</protein>
<comment type="caution">
    <text evidence="9">The sequence shown here is derived from an EMBL/GenBank/DDBJ whole genome shotgun (WGS) entry which is preliminary data.</text>
</comment>
<proteinExistence type="inferred from homology"/>
<dbReference type="GO" id="GO:0022857">
    <property type="term" value="F:transmembrane transporter activity"/>
    <property type="evidence" value="ECO:0007669"/>
    <property type="project" value="InterPro"/>
</dbReference>
<dbReference type="PROSITE" id="PS50928">
    <property type="entry name" value="ABC_TM1"/>
    <property type="match status" value="1"/>
</dbReference>
<dbReference type="InterPro" id="IPR043429">
    <property type="entry name" value="ArtM/GltK/GlnP/TcyL/YhdX-like"/>
</dbReference>
<dbReference type="GO" id="GO:0006865">
    <property type="term" value="P:amino acid transport"/>
    <property type="evidence" value="ECO:0007669"/>
    <property type="project" value="TreeGrafter"/>
</dbReference>
<dbReference type="InterPro" id="IPR035906">
    <property type="entry name" value="MetI-like_sf"/>
</dbReference>
<evidence type="ECO:0000256" key="5">
    <source>
        <dbReference type="ARBA" id="ARBA00022989"/>
    </source>
</evidence>
<feature type="transmembrane region" description="Helical" evidence="7">
    <location>
        <begin position="53"/>
        <end position="76"/>
    </location>
</feature>
<dbReference type="AlphaFoldDB" id="A0A940SIA9"/>
<keyword evidence="10" id="KW-1185">Reference proteome</keyword>
<organism evidence="9 10">
    <name type="scientific">Gottfriedia endophytica</name>
    <dbReference type="NCBI Taxonomy" id="2820819"/>
    <lineage>
        <taxon>Bacteria</taxon>
        <taxon>Bacillati</taxon>
        <taxon>Bacillota</taxon>
        <taxon>Bacilli</taxon>
        <taxon>Bacillales</taxon>
        <taxon>Bacillaceae</taxon>
        <taxon>Gottfriedia</taxon>
    </lineage>
</organism>
<keyword evidence="2 7" id="KW-0813">Transport</keyword>
<dbReference type="Gene3D" id="1.10.3720.10">
    <property type="entry name" value="MetI-like"/>
    <property type="match status" value="1"/>
</dbReference>
<accession>A0A940SIA9</accession>
<sequence length="236" mass="25916">MIIHILLSTYPVFLEATLLTLKLTVVSLILGSGIGLVFAFLSLSRIKALNYIATFYITIIRGTPLIVQIAILYFGLSSIITFSQFWAGALALGVHSGAYIAEIFRGSIQSIDRGQLEAARSLGMSHPLAMRRIVLPQAFKIAVPTLGNQFIIGLKDSSLVAYVGMQDLWGSALSEAASNFEQMNTYIVVGLYYLALVLIITYGVNKLEGNMDVNGGKKRKRKIKTNKYNESFGIKR</sequence>
<keyword evidence="6 7" id="KW-0472">Membrane</keyword>
<evidence type="ECO:0000256" key="7">
    <source>
        <dbReference type="RuleBase" id="RU363032"/>
    </source>
</evidence>
<evidence type="ECO:0000313" key="10">
    <source>
        <dbReference type="Proteomes" id="UP000682134"/>
    </source>
</evidence>
<dbReference type="Pfam" id="PF00528">
    <property type="entry name" value="BPD_transp_1"/>
    <property type="match status" value="1"/>
</dbReference>
<feature type="transmembrane region" description="Helical" evidence="7">
    <location>
        <begin position="82"/>
        <end position="101"/>
    </location>
</feature>
<dbReference type="NCBIfam" id="TIGR01726">
    <property type="entry name" value="HEQRo_perm_3TM"/>
    <property type="match status" value="1"/>
</dbReference>